<dbReference type="Pfam" id="PF03109">
    <property type="entry name" value="ABC1"/>
    <property type="match status" value="1"/>
</dbReference>
<accession>A0A3M7RYP8</accession>
<evidence type="ECO:0000256" key="2">
    <source>
        <dbReference type="SAM" id="Phobius"/>
    </source>
</evidence>
<keyword evidence="5" id="KW-1185">Reference proteome</keyword>
<dbReference type="InterPro" id="IPR011009">
    <property type="entry name" value="Kinase-like_dom_sf"/>
</dbReference>
<dbReference type="SUPFAM" id="SSF56112">
    <property type="entry name" value="Protein kinase-like (PK-like)"/>
    <property type="match status" value="1"/>
</dbReference>
<dbReference type="InterPro" id="IPR051130">
    <property type="entry name" value="Mito_struct-func_regulator"/>
</dbReference>
<dbReference type="STRING" id="10195.A0A3M7RYP8"/>
<keyword evidence="2" id="KW-0472">Membrane</keyword>
<evidence type="ECO:0000313" key="5">
    <source>
        <dbReference type="Proteomes" id="UP000276133"/>
    </source>
</evidence>
<dbReference type="InterPro" id="IPR004147">
    <property type="entry name" value="ABC1_dom"/>
</dbReference>
<dbReference type="AlphaFoldDB" id="A0A3M7RYP8"/>
<dbReference type="EMBL" id="REGN01002352">
    <property type="protein sequence ID" value="RNA28694.1"/>
    <property type="molecule type" value="Genomic_DNA"/>
</dbReference>
<dbReference type="OrthoDB" id="427480at2759"/>
<proteinExistence type="inferred from homology"/>
<evidence type="ECO:0000313" key="4">
    <source>
        <dbReference type="EMBL" id="RNA28694.1"/>
    </source>
</evidence>
<dbReference type="Proteomes" id="UP000276133">
    <property type="component" value="Unassembled WGS sequence"/>
</dbReference>
<gene>
    <name evidence="4" type="ORF">BpHYR1_040609</name>
</gene>
<feature type="transmembrane region" description="Helical" evidence="2">
    <location>
        <begin position="33"/>
        <end position="50"/>
    </location>
</feature>
<feature type="domain" description="ABC1 atypical kinase-like" evidence="3">
    <location>
        <begin position="193"/>
        <end position="444"/>
    </location>
</feature>
<dbReference type="InterPro" id="IPR045307">
    <property type="entry name" value="ADCK1_dom"/>
</dbReference>
<dbReference type="CDD" id="cd13969">
    <property type="entry name" value="ADCK1-like"/>
    <property type="match status" value="1"/>
</dbReference>
<protein>
    <recommendedName>
        <fullName evidence="3">ABC1 atypical kinase-like domain-containing protein</fullName>
    </recommendedName>
</protein>
<reference evidence="4 5" key="1">
    <citation type="journal article" date="2018" name="Sci. Rep.">
        <title>Genomic signatures of local adaptation to the degree of environmental predictability in rotifers.</title>
        <authorList>
            <person name="Franch-Gras L."/>
            <person name="Hahn C."/>
            <person name="Garcia-Roger E.M."/>
            <person name="Carmona M.J."/>
            <person name="Serra M."/>
            <person name="Gomez A."/>
        </authorList>
    </citation>
    <scope>NUCLEOTIDE SEQUENCE [LARGE SCALE GENOMIC DNA]</scope>
    <source>
        <strain evidence="4">HYR1</strain>
    </source>
</reference>
<dbReference type="PANTHER" id="PTHR43173:SF28">
    <property type="entry name" value="AARF DOMAIN CONTAINING KINASE 5"/>
    <property type="match status" value="1"/>
</dbReference>
<sequence>MAQTRRRVPESLKKEIDGKETIVDKNKSETSSFLLILGFVFVILIGYTVWSSVMTYSENFRFISNNAQPKTSPKLPRLLIGTSVLATGAFVSYEFLLDSQQKRKIRIYLQSIKRAVRSFNVGLRIAADYKWNLWGLDDNSDEYNNNIKECHLRSANKLVDICIKNGGLYVKLGQGLSTMNHILPKEFYITLRQLQSQALRSEGNDIDELFKEEFNKLPNEVFKDFDYKPLAAASLAQVHKAVDFEGNEVAVKLQYIDLQDRFSGDVFTCRCILEMIGFAFENFNFSWVLDEMKDTLEKELDFINEANNSKRCYSELKSLNFVHVPKVFDNLTTKKILCMEFINGVKISETEEIKKMGLDLKELIKIDEKLVKLFAEQIFNTGFVHADPHHGNIYIRKKEGTKNQAEIVLLDHGLYDTITEGDRKNLCKLWKYIILRNEDKMKHYSLKLNVDEKYFMIFSAFLSMRPLHRPLHDKFIFNSDWIKLTEKEKENAIQQGKFRLPSTKEFKSMSKEEIKEWRVKFKPYIDELKDDVTKVFQQFPKGLLLNTNYSGFCDILAMEPPMSRVSGLKFKRILNENDIIKMRETVRDQIDKIQEILKQVNPYMLLVLRNLNTVRSIIHDHGNLVDRHTIMARIAISGAYKEQMKLGWTSKLKTWFEIRLFDFIIAYDSLKRWAFTKYLILMVRFGRIQNELFNEINEAMTSNDYH</sequence>
<evidence type="ECO:0000259" key="3">
    <source>
        <dbReference type="Pfam" id="PF03109"/>
    </source>
</evidence>
<keyword evidence="2" id="KW-0812">Transmembrane</keyword>
<name>A0A3M7RYP8_BRAPC</name>
<comment type="similarity">
    <text evidence="1">Belongs to the protein kinase superfamily. ADCK protein kinase family.</text>
</comment>
<dbReference type="PANTHER" id="PTHR43173">
    <property type="entry name" value="ABC1 FAMILY PROTEIN"/>
    <property type="match status" value="1"/>
</dbReference>
<comment type="caution">
    <text evidence="4">The sequence shown here is derived from an EMBL/GenBank/DDBJ whole genome shotgun (WGS) entry which is preliminary data.</text>
</comment>
<keyword evidence="2" id="KW-1133">Transmembrane helix</keyword>
<organism evidence="4 5">
    <name type="scientific">Brachionus plicatilis</name>
    <name type="common">Marine rotifer</name>
    <name type="synonym">Brachionus muelleri</name>
    <dbReference type="NCBI Taxonomy" id="10195"/>
    <lineage>
        <taxon>Eukaryota</taxon>
        <taxon>Metazoa</taxon>
        <taxon>Spiralia</taxon>
        <taxon>Gnathifera</taxon>
        <taxon>Rotifera</taxon>
        <taxon>Eurotatoria</taxon>
        <taxon>Monogononta</taxon>
        <taxon>Pseudotrocha</taxon>
        <taxon>Ploima</taxon>
        <taxon>Brachionidae</taxon>
        <taxon>Brachionus</taxon>
    </lineage>
</organism>
<evidence type="ECO:0000256" key="1">
    <source>
        <dbReference type="ARBA" id="ARBA00009670"/>
    </source>
</evidence>